<keyword evidence="3" id="KW-0804">Transcription</keyword>
<reference evidence="5 6" key="1">
    <citation type="submission" date="2018-07" db="EMBL/GenBank/DDBJ databases">
        <title>Complete genome sequencing of Ornithinimicrobium sp. AMA3305.</title>
        <authorList>
            <person name="Bae J.-W."/>
        </authorList>
    </citation>
    <scope>NUCLEOTIDE SEQUENCE [LARGE SCALE GENOMIC DNA]</scope>
    <source>
        <strain evidence="5 6">AMA3305</strain>
    </source>
</reference>
<dbReference type="InterPro" id="IPR000843">
    <property type="entry name" value="HTH_LacI"/>
</dbReference>
<dbReference type="CDD" id="cd06267">
    <property type="entry name" value="PBP1_LacI_sugar_binding-like"/>
    <property type="match status" value="1"/>
</dbReference>
<feature type="domain" description="HTH lacI-type" evidence="4">
    <location>
        <begin position="12"/>
        <end position="69"/>
    </location>
</feature>
<evidence type="ECO:0000256" key="3">
    <source>
        <dbReference type="ARBA" id="ARBA00023163"/>
    </source>
</evidence>
<dbReference type="InterPro" id="IPR046335">
    <property type="entry name" value="LacI/GalR-like_sensor"/>
</dbReference>
<dbReference type="SMART" id="SM00354">
    <property type="entry name" value="HTH_LACI"/>
    <property type="match status" value="1"/>
</dbReference>
<accession>A0A345NIR5</accession>
<dbReference type="SUPFAM" id="SSF47413">
    <property type="entry name" value="lambda repressor-like DNA-binding domains"/>
    <property type="match status" value="1"/>
</dbReference>
<evidence type="ECO:0000313" key="5">
    <source>
        <dbReference type="EMBL" id="AXH94923.1"/>
    </source>
</evidence>
<dbReference type="AlphaFoldDB" id="A0A345NIR5"/>
<evidence type="ECO:0000256" key="1">
    <source>
        <dbReference type="ARBA" id="ARBA00023015"/>
    </source>
</evidence>
<dbReference type="PANTHER" id="PTHR30146:SF138">
    <property type="entry name" value="TRANSCRIPTIONAL REGULATORY PROTEIN"/>
    <property type="match status" value="1"/>
</dbReference>
<dbReference type="Gene3D" id="3.40.50.2300">
    <property type="match status" value="2"/>
</dbReference>
<dbReference type="InterPro" id="IPR028082">
    <property type="entry name" value="Peripla_BP_I"/>
</dbReference>
<evidence type="ECO:0000313" key="6">
    <source>
        <dbReference type="Proteomes" id="UP000253790"/>
    </source>
</evidence>
<dbReference type="Gene3D" id="1.10.260.40">
    <property type="entry name" value="lambda repressor-like DNA-binding domains"/>
    <property type="match status" value="1"/>
</dbReference>
<evidence type="ECO:0000259" key="4">
    <source>
        <dbReference type="PROSITE" id="PS50932"/>
    </source>
</evidence>
<dbReference type="Proteomes" id="UP000253790">
    <property type="component" value="Chromosome"/>
</dbReference>
<dbReference type="GO" id="GO:0000976">
    <property type="term" value="F:transcription cis-regulatory region binding"/>
    <property type="evidence" value="ECO:0007669"/>
    <property type="project" value="TreeGrafter"/>
</dbReference>
<dbReference type="RefSeq" id="WP_114926691.1">
    <property type="nucleotide sequence ID" value="NZ_CP031229.1"/>
</dbReference>
<dbReference type="SUPFAM" id="SSF53822">
    <property type="entry name" value="Periplasmic binding protein-like I"/>
    <property type="match status" value="1"/>
</dbReference>
<gene>
    <name evidence="5" type="ORF">DV701_00865</name>
</gene>
<dbReference type="KEGG" id="orn:DV701_00865"/>
<name>A0A345NIR5_9MICO</name>
<dbReference type="InterPro" id="IPR010982">
    <property type="entry name" value="Lambda_DNA-bd_dom_sf"/>
</dbReference>
<protein>
    <submittedName>
        <fullName evidence="5">LacI family transcriptional regulator</fullName>
    </submittedName>
</protein>
<proteinExistence type="predicted"/>
<dbReference type="Pfam" id="PF13377">
    <property type="entry name" value="Peripla_BP_3"/>
    <property type="match status" value="1"/>
</dbReference>
<dbReference type="OrthoDB" id="3258243at2"/>
<organism evidence="5 6">
    <name type="scientific">Ornithinimicrobium avium</name>
    <dbReference type="NCBI Taxonomy" id="2283195"/>
    <lineage>
        <taxon>Bacteria</taxon>
        <taxon>Bacillati</taxon>
        <taxon>Actinomycetota</taxon>
        <taxon>Actinomycetes</taxon>
        <taxon>Micrococcales</taxon>
        <taxon>Ornithinimicrobiaceae</taxon>
        <taxon>Ornithinimicrobium</taxon>
    </lineage>
</organism>
<keyword evidence="1" id="KW-0805">Transcription regulation</keyword>
<dbReference type="PROSITE" id="PS50932">
    <property type="entry name" value="HTH_LACI_2"/>
    <property type="match status" value="1"/>
</dbReference>
<evidence type="ECO:0000256" key="2">
    <source>
        <dbReference type="ARBA" id="ARBA00023125"/>
    </source>
</evidence>
<dbReference type="PANTHER" id="PTHR30146">
    <property type="entry name" value="LACI-RELATED TRANSCRIPTIONAL REPRESSOR"/>
    <property type="match status" value="1"/>
</dbReference>
<sequence>MAVEDAGQKVRVTIYDVAREAGVSASTVSRAFSRPGRVSSATTRRVHEVARRLGYRADTPYRLPSSTSSRVIALAVSDITNPFYFGIIRGAEKAAHDNDFTLMVADARESAHEERRMLERHLPLVDGLVVTSSRLSDTDLRGLARRLPLVVINRQVQGLPCVVPDNARGVRRAVEHLATLGHRRIGYVAGPEASWADGSRWRALREACHELLLTDARVGPVQPTLAGGRTAAQLVLDRGLTAVICYNDLVGVGLLRGLAAMGVEVPGEVSVVGFDNTLPADLVTPGLTTVAQPVTTLGETATRHVISLLTGKADSRDITAVLPVHLEVRQSTGPAPVRAASGSRSR</sequence>
<keyword evidence="2" id="KW-0238">DNA-binding</keyword>
<dbReference type="CDD" id="cd01392">
    <property type="entry name" value="HTH_LacI"/>
    <property type="match status" value="1"/>
</dbReference>
<keyword evidence="6" id="KW-1185">Reference proteome</keyword>
<dbReference type="Pfam" id="PF00356">
    <property type="entry name" value="LacI"/>
    <property type="match status" value="1"/>
</dbReference>
<dbReference type="GO" id="GO:0003700">
    <property type="term" value="F:DNA-binding transcription factor activity"/>
    <property type="evidence" value="ECO:0007669"/>
    <property type="project" value="TreeGrafter"/>
</dbReference>
<dbReference type="EMBL" id="CP031229">
    <property type="protein sequence ID" value="AXH94923.1"/>
    <property type="molecule type" value="Genomic_DNA"/>
</dbReference>